<dbReference type="Pfam" id="PF24894">
    <property type="entry name" value="Hexapep_GlmU"/>
    <property type="match status" value="1"/>
</dbReference>
<dbReference type="EMBL" id="AP027735">
    <property type="protein sequence ID" value="BDZ58123.1"/>
    <property type="molecule type" value="Genomic_DNA"/>
</dbReference>
<evidence type="ECO:0000313" key="2">
    <source>
        <dbReference type="EMBL" id="BDZ58123.1"/>
    </source>
</evidence>
<protein>
    <recommendedName>
        <fullName evidence="1">Glucose-1-phosphate adenylyltransferase/Bifunctional protein GlmU-like C-terminal hexapeptide domain-containing protein</fullName>
    </recommendedName>
</protein>
<organism evidence="2 3">
    <name type="scientific">Barrientosiimonas endolithica</name>
    <dbReference type="NCBI Taxonomy" id="1535208"/>
    <lineage>
        <taxon>Bacteria</taxon>
        <taxon>Bacillati</taxon>
        <taxon>Actinomycetota</taxon>
        <taxon>Actinomycetes</taxon>
        <taxon>Micrococcales</taxon>
        <taxon>Dermacoccaceae</taxon>
        <taxon>Barrientosiimonas</taxon>
    </lineage>
</organism>
<proteinExistence type="predicted"/>
<dbReference type="Gene3D" id="2.160.10.10">
    <property type="entry name" value="Hexapeptide repeat proteins"/>
    <property type="match status" value="1"/>
</dbReference>
<dbReference type="InterPro" id="IPR056818">
    <property type="entry name" value="GlmU/GlgC-like_hexapep"/>
</dbReference>
<gene>
    <name evidence="2" type="ORF">GCM10025872_17800</name>
</gene>
<feature type="domain" description="Glucose-1-phosphate adenylyltransferase/Bifunctional protein GlmU-like C-terminal hexapeptide" evidence="1">
    <location>
        <begin position="2"/>
        <end position="74"/>
    </location>
</feature>
<dbReference type="CDD" id="cd04651">
    <property type="entry name" value="LbH_G1P_AT_C"/>
    <property type="match status" value="1"/>
</dbReference>
<dbReference type="SUPFAM" id="SSF51161">
    <property type="entry name" value="Trimeric LpxA-like enzymes"/>
    <property type="match status" value="1"/>
</dbReference>
<dbReference type="InterPro" id="IPR011004">
    <property type="entry name" value="Trimer_LpxA-like_sf"/>
</dbReference>
<evidence type="ECO:0000313" key="3">
    <source>
        <dbReference type="Proteomes" id="UP001321421"/>
    </source>
</evidence>
<dbReference type="Proteomes" id="UP001321421">
    <property type="component" value="Chromosome"/>
</dbReference>
<reference evidence="3" key="1">
    <citation type="journal article" date="2019" name="Int. J. Syst. Evol. Microbiol.">
        <title>The Global Catalogue of Microorganisms (GCM) 10K type strain sequencing project: providing services to taxonomists for standard genome sequencing and annotation.</title>
        <authorList>
            <consortium name="The Broad Institute Genomics Platform"/>
            <consortium name="The Broad Institute Genome Sequencing Center for Infectious Disease"/>
            <person name="Wu L."/>
            <person name="Ma J."/>
        </authorList>
    </citation>
    <scope>NUCLEOTIDE SEQUENCE [LARGE SCALE GENOMIC DNA]</scope>
    <source>
        <strain evidence="3">NBRC 110608</strain>
    </source>
</reference>
<keyword evidence="3" id="KW-1185">Reference proteome</keyword>
<name>A0ABN6YLA2_9MICO</name>
<accession>A0ABN6YLA2</accession>
<sequence length="82" mass="8707">MSDSVLSPNVRTHSFSAVTGSVLLDNVEVGRSAQVNRAIVDKDVVIPEGVSIGVDPELDRRRGFTVTESGITVIGKGTVIER</sequence>
<evidence type="ECO:0000259" key="1">
    <source>
        <dbReference type="Pfam" id="PF24894"/>
    </source>
</evidence>